<dbReference type="Pfam" id="PF01370">
    <property type="entry name" value="Epimerase"/>
    <property type="match status" value="1"/>
</dbReference>
<dbReference type="Proteomes" id="UP000076794">
    <property type="component" value="Chromosome"/>
</dbReference>
<dbReference type="AlphaFoldDB" id="A0A168FVZ7"/>
<proteinExistence type="predicted"/>
<feature type="domain" description="NAD-dependent epimerase/dehydratase" evidence="1">
    <location>
        <begin position="5"/>
        <end position="217"/>
    </location>
</feature>
<accession>A0A168FVZ7</accession>
<dbReference type="Gene3D" id="3.40.50.720">
    <property type="entry name" value="NAD(P)-binding Rossmann-like Domain"/>
    <property type="match status" value="1"/>
</dbReference>
<dbReference type="PATRIC" id="fig|1300344.3.peg.3100"/>
<dbReference type="STRING" id="1300344.I598_3081"/>
<evidence type="ECO:0000313" key="3">
    <source>
        <dbReference type="Proteomes" id="UP000076794"/>
    </source>
</evidence>
<gene>
    <name evidence="2" type="ORF">I598_3081</name>
</gene>
<reference evidence="2 3" key="1">
    <citation type="submission" date="2016-01" db="EMBL/GenBank/DDBJ databases">
        <title>Complete genome sequence of a soil Actinobacterium, Isoptericola dokdonensis DS-3.</title>
        <authorList>
            <person name="Kwon S.-K."/>
            <person name="Kim J.F."/>
        </authorList>
    </citation>
    <scope>NUCLEOTIDE SEQUENCE [LARGE SCALE GENOMIC DNA]</scope>
    <source>
        <strain evidence="2 3">DS-3</strain>
    </source>
</reference>
<organism evidence="2 3">
    <name type="scientific">Isoptericola dokdonensis DS-3</name>
    <dbReference type="NCBI Taxonomy" id="1300344"/>
    <lineage>
        <taxon>Bacteria</taxon>
        <taxon>Bacillati</taxon>
        <taxon>Actinomycetota</taxon>
        <taxon>Actinomycetes</taxon>
        <taxon>Micrococcales</taxon>
        <taxon>Promicromonosporaceae</taxon>
        <taxon>Isoptericola</taxon>
    </lineage>
</organism>
<dbReference type="InterPro" id="IPR001509">
    <property type="entry name" value="Epimerase_deHydtase"/>
</dbReference>
<keyword evidence="3" id="KW-1185">Reference proteome</keyword>
<dbReference type="KEGG" id="ido:I598_3081"/>
<dbReference type="SUPFAM" id="SSF51735">
    <property type="entry name" value="NAD(P)-binding Rossmann-fold domains"/>
    <property type="match status" value="1"/>
</dbReference>
<evidence type="ECO:0000259" key="1">
    <source>
        <dbReference type="Pfam" id="PF01370"/>
    </source>
</evidence>
<protein>
    <submittedName>
        <fullName evidence="2">NAD dependent epimerase/dehydratase family protein</fullName>
    </submittedName>
</protein>
<dbReference type="RefSeq" id="WP_068205345.1">
    <property type="nucleotide sequence ID" value="NZ_CP014209.1"/>
</dbReference>
<name>A0A168FVZ7_9MICO</name>
<evidence type="ECO:0000313" key="2">
    <source>
        <dbReference type="EMBL" id="ANC32596.1"/>
    </source>
</evidence>
<sequence>MNRHLVVGAGPVGRSLAAHLVQAGHDVTVATRSGRDTGVPGVRHVAADASDAGSLLAVCGDVDVLYNCANPLDYTRWDAVWPPLAAGLLTAAERSGAVYAITGNLYPYGPVDGPMTEDLPDAATDHKGRLRARLWADARAAHDAGRVRAVEVRGSDYVGPGVGANGHVSRVVPAARRGRAVWMMGRADQPHTFTDVRDVARTLAAAAADPGAHGRTWHVPSNPPRTQAEALGDVLAAVDLPPVPVRTLRGGVLAAAAAVSPLMRELRELIYQWERPYVLDDTAARERFGIMPTPWAEVCRATAG</sequence>
<dbReference type="InterPro" id="IPR036291">
    <property type="entry name" value="NAD(P)-bd_dom_sf"/>
</dbReference>
<dbReference type="EMBL" id="CP014209">
    <property type="protein sequence ID" value="ANC32596.1"/>
    <property type="molecule type" value="Genomic_DNA"/>
</dbReference>